<organism evidence="1 2">
    <name type="scientific">Candidatus Liptonbacteria bacterium CG11_big_fil_rev_8_21_14_0_20_35_14</name>
    <dbReference type="NCBI Taxonomy" id="1974634"/>
    <lineage>
        <taxon>Bacteria</taxon>
        <taxon>Candidatus Liptoniibacteriota</taxon>
    </lineage>
</organism>
<name>A0A2H0N891_9BACT</name>
<dbReference type="Proteomes" id="UP000229893">
    <property type="component" value="Unassembled WGS sequence"/>
</dbReference>
<dbReference type="AlphaFoldDB" id="A0A2H0N891"/>
<evidence type="ECO:0000313" key="1">
    <source>
        <dbReference type="EMBL" id="PIR05121.1"/>
    </source>
</evidence>
<proteinExistence type="predicted"/>
<dbReference type="EMBL" id="PCWO01000011">
    <property type="protein sequence ID" value="PIR05121.1"/>
    <property type="molecule type" value="Genomic_DNA"/>
</dbReference>
<protein>
    <submittedName>
        <fullName evidence="1">Uncharacterized protein</fullName>
    </submittedName>
</protein>
<gene>
    <name evidence="1" type="ORF">COV57_00800</name>
</gene>
<comment type="caution">
    <text evidence="1">The sequence shown here is derived from an EMBL/GenBank/DDBJ whole genome shotgun (WGS) entry which is preliminary data.</text>
</comment>
<evidence type="ECO:0000313" key="2">
    <source>
        <dbReference type="Proteomes" id="UP000229893"/>
    </source>
</evidence>
<accession>A0A2H0N891</accession>
<sequence>MLNSTITIKKSNNQKFKVEIDVNKLEKLANIFGLYNPDFIKSLEKSEKDYKQGKYKKIKSLKEL</sequence>
<reference evidence="1 2" key="1">
    <citation type="submission" date="2017-09" db="EMBL/GenBank/DDBJ databases">
        <title>Depth-based differentiation of microbial function through sediment-hosted aquifers and enrichment of novel symbionts in the deep terrestrial subsurface.</title>
        <authorList>
            <person name="Probst A.J."/>
            <person name="Ladd B."/>
            <person name="Jarett J.K."/>
            <person name="Geller-Mcgrath D.E."/>
            <person name="Sieber C.M."/>
            <person name="Emerson J.B."/>
            <person name="Anantharaman K."/>
            <person name="Thomas B.C."/>
            <person name="Malmstrom R."/>
            <person name="Stieglmeier M."/>
            <person name="Klingl A."/>
            <person name="Woyke T."/>
            <person name="Ryan C.M."/>
            <person name="Banfield J.F."/>
        </authorList>
    </citation>
    <scope>NUCLEOTIDE SEQUENCE [LARGE SCALE GENOMIC DNA]</scope>
    <source>
        <strain evidence="1">CG11_big_fil_rev_8_21_14_0_20_35_14</strain>
    </source>
</reference>